<evidence type="ECO:0000256" key="8">
    <source>
        <dbReference type="ARBA" id="ARBA00022777"/>
    </source>
</evidence>
<dbReference type="GO" id="GO:0005524">
    <property type="term" value="F:ATP binding"/>
    <property type="evidence" value="ECO:0007669"/>
    <property type="project" value="UniProtKB-UniRule"/>
</dbReference>
<evidence type="ECO:0000256" key="2">
    <source>
        <dbReference type="ARBA" id="ARBA00005201"/>
    </source>
</evidence>
<dbReference type="EMBL" id="FXBB01000001">
    <property type="protein sequence ID" value="SMG09411.1"/>
    <property type="molecule type" value="Genomic_DNA"/>
</dbReference>
<dbReference type="PANTHER" id="PTHR22749">
    <property type="entry name" value="RIBOFLAVIN KINASE/FMN ADENYLYLTRANSFERASE"/>
    <property type="match status" value="1"/>
</dbReference>
<dbReference type="SUPFAM" id="SSF52374">
    <property type="entry name" value="Nucleotidylyl transferase"/>
    <property type="match status" value="1"/>
</dbReference>
<dbReference type="EC" id="2.7.7.2" evidence="14"/>
<dbReference type="PANTHER" id="PTHR22749:SF6">
    <property type="entry name" value="RIBOFLAVIN KINASE"/>
    <property type="match status" value="1"/>
</dbReference>
<name>A0A1X7I4Q5_9BACT</name>
<keyword evidence="11" id="KW-0511">Multifunctional enzyme</keyword>
<dbReference type="GO" id="GO:0009398">
    <property type="term" value="P:FMN biosynthetic process"/>
    <property type="evidence" value="ECO:0007669"/>
    <property type="project" value="UniProtKB-UniRule"/>
</dbReference>
<comment type="similarity">
    <text evidence="14">Belongs to the ribF family.</text>
</comment>
<keyword evidence="7 14" id="KW-0547">Nucleotide-binding</keyword>
<dbReference type="GO" id="GO:0008531">
    <property type="term" value="F:riboflavin kinase activity"/>
    <property type="evidence" value="ECO:0007669"/>
    <property type="project" value="UniProtKB-UniRule"/>
</dbReference>
<comment type="pathway">
    <text evidence="1 14">Cofactor biosynthesis; FAD biosynthesis; FAD from FMN: step 1/1.</text>
</comment>
<dbReference type="SUPFAM" id="SSF82114">
    <property type="entry name" value="Riboflavin kinase-like"/>
    <property type="match status" value="1"/>
</dbReference>
<dbReference type="OrthoDB" id="9803667at2"/>
<protein>
    <recommendedName>
        <fullName evidence="14">Riboflavin biosynthesis protein</fullName>
    </recommendedName>
    <domain>
        <recommendedName>
            <fullName evidence="14">Riboflavin kinase</fullName>
            <ecNumber evidence="14">2.7.1.26</ecNumber>
        </recommendedName>
        <alternativeName>
            <fullName evidence="14">Flavokinase</fullName>
        </alternativeName>
    </domain>
    <domain>
        <recommendedName>
            <fullName evidence="14">FMN adenylyltransferase</fullName>
            <ecNumber evidence="14">2.7.7.2</ecNumber>
        </recommendedName>
        <alternativeName>
            <fullName evidence="14">FAD pyrophosphorylase</fullName>
        </alternativeName>
        <alternativeName>
            <fullName evidence="14">FAD synthase</fullName>
        </alternativeName>
    </domain>
</protein>
<dbReference type="AlphaFoldDB" id="A0A1X7I4Q5"/>
<evidence type="ECO:0000256" key="10">
    <source>
        <dbReference type="ARBA" id="ARBA00022840"/>
    </source>
</evidence>
<evidence type="ECO:0000256" key="9">
    <source>
        <dbReference type="ARBA" id="ARBA00022827"/>
    </source>
</evidence>
<dbReference type="InterPro" id="IPR023465">
    <property type="entry name" value="Riboflavin_kinase_dom_sf"/>
</dbReference>
<evidence type="ECO:0000313" key="16">
    <source>
        <dbReference type="EMBL" id="SMG09411.1"/>
    </source>
</evidence>
<evidence type="ECO:0000256" key="12">
    <source>
        <dbReference type="ARBA" id="ARBA00047880"/>
    </source>
</evidence>
<evidence type="ECO:0000256" key="14">
    <source>
        <dbReference type="PIRNR" id="PIRNR004491"/>
    </source>
</evidence>
<evidence type="ECO:0000256" key="5">
    <source>
        <dbReference type="ARBA" id="ARBA00022679"/>
    </source>
</evidence>
<dbReference type="GO" id="GO:0006747">
    <property type="term" value="P:FAD biosynthetic process"/>
    <property type="evidence" value="ECO:0007669"/>
    <property type="project" value="UniProtKB-UniRule"/>
</dbReference>
<accession>A0A1X7I4Q5</accession>
<dbReference type="InterPro" id="IPR002606">
    <property type="entry name" value="Riboflavin_kinase_bac"/>
</dbReference>
<dbReference type="RefSeq" id="WP_085543405.1">
    <property type="nucleotide sequence ID" value="NZ_FXBB01000001.1"/>
</dbReference>
<dbReference type="InterPro" id="IPR015864">
    <property type="entry name" value="FAD_synthase"/>
</dbReference>
<dbReference type="Pfam" id="PF01687">
    <property type="entry name" value="Flavokinase"/>
    <property type="match status" value="1"/>
</dbReference>
<evidence type="ECO:0000313" key="17">
    <source>
        <dbReference type="Proteomes" id="UP000193355"/>
    </source>
</evidence>
<keyword evidence="3 14" id="KW-0285">Flavoprotein</keyword>
<feature type="domain" description="Riboflavin kinase" evidence="15">
    <location>
        <begin position="165"/>
        <end position="290"/>
    </location>
</feature>
<comment type="catalytic activity">
    <reaction evidence="13 14">
        <text>FMN + ATP + H(+) = FAD + diphosphate</text>
        <dbReference type="Rhea" id="RHEA:17237"/>
        <dbReference type="ChEBI" id="CHEBI:15378"/>
        <dbReference type="ChEBI" id="CHEBI:30616"/>
        <dbReference type="ChEBI" id="CHEBI:33019"/>
        <dbReference type="ChEBI" id="CHEBI:57692"/>
        <dbReference type="ChEBI" id="CHEBI:58210"/>
        <dbReference type="EC" id="2.7.7.2"/>
    </reaction>
</comment>
<evidence type="ECO:0000256" key="4">
    <source>
        <dbReference type="ARBA" id="ARBA00022643"/>
    </source>
</evidence>
<keyword evidence="8 14" id="KW-0418">Kinase</keyword>
<evidence type="ECO:0000256" key="3">
    <source>
        <dbReference type="ARBA" id="ARBA00022630"/>
    </source>
</evidence>
<dbReference type="Proteomes" id="UP000193355">
    <property type="component" value="Unassembled WGS sequence"/>
</dbReference>
<dbReference type="InterPro" id="IPR023468">
    <property type="entry name" value="Riboflavin_kinase"/>
</dbReference>
<keyword evidence="5 14" id="KW-0808">Transferase</keyword>
<dbReference type="NCBIfam" id="TIGR00083">
    <property type="entry name" value="ribF"/>
    <property type="match status" value="1"/>
</dbReference>
<gene>
    <name evidence="16" type="ORF">SAMN06275492_101116</name>
</gene>
<dbReference type="STRING" id="561720.SAMN06275492_101116"/>
<keyword evidence="10 14" id="KW-0067">ATP-binding</keyword>
<dbReference type="Pfam" id="PF06574">
    <property type="entry name" value="FAD_syn"/>
    <property type="match status" value="1"/>
</dbReference>
<dbReference type="GO" id="GO:0009231">
    <property type="term" value="P:riboflavin biosynthetic process"/>
    <property type="evidence" value="ECO:0007669"/>
    <property type="project" value="InterPro"/>
</dbReference>
<dbReference type="InterPro" id="IPR014729">
    <property type="entry name" value="Rossmann-like_a/b/a_fold"/>
</dbReference>
<dbReference type="SMART" id="SM00904">
    <property type="entry name" value="Flavokinase"/>
    <property type="match status" value="1"/>
</dbReference>
<dbReference type="EC" id="2.7.1.26" evidence="14"/>
<sequence>MIIVLGAFDGYHRGHQQLFYAAKAMSDLYGTGWTVVSFTPHPKMVLFNERISLLFSSDEKRVLEAILDVPSVLSLPFTSELSSMEPFDFFSYIDSELPLAGIVVGYDFRFGKERKGDTSTIKDLCLERGIPCQVIPPFEIDGDIVSSTSIRDLVSRGKVEKVEKLLGYPFFMEGVVTSGKCRGRELGFPTANISVPSFKAIPAPGVYAGSVMVNDKWLPVAISVGRNPTFGDIDDNKIEVHLIDYSGDLYGRDLIVVFLGRLRQMYRFPDSKALISQIKTDVCRSKEIFAQKNGSMALFKGPSVLNLLTDRGMIPCVRDAGL</sequence>
<keyword evidence="6 14" id="KW-0548">Nucleotidyltransferase</keyword>
<dbReference type="UniPathway" id="UPA00277">
    <property type="reaction ID" value="UER00407"/>
</dbReference>
<evidence type="ECO:0000256" key="11">
    <source>
        <dbReference type="ARBA" id="ARBA00023268"/>
    </source>
</evidence>
<proteinExistence type="inferred from homology"/>
<evidence type="ECO:0000256" key="7">
    <source>
        <dbReference type="ARBA" id="ARBA00022741"/>
    </source>
</evidence>
<keyword evidence="9 14" id="KW-0274">FAD</keyword>
<organism evidence="16 17">
    <name type="scientific">Dethiosulfovibrio salsuginis</name>
    <dbReference type="NCBI Taxonomy" id="561720"/>
    <lineage>
        <taxon>Bacteria</taxon>
        <taxon>Thermotogati</taxon>
        <taxon>Synergistota</taxon>
        <taxon>Synergistia</taxon>
        <taxon>Synergistales</taxon>
        <taxon>Dethiosulfovibrionaceae</taxon>
        <taxon>Dethiosulfovibrio</taxon>
    </lineage>
</organism>
<evidence type="ECO:0000256" key="13">
    <source>
        <dbReference type="ARBA" id="ARBA00049494"/>
    </source>
</evidence>
<dbReference type="CDD" id="cd02064">
    <property type="entry name" value="FAD_synthetase_N"/>
    <property type="match status" value="1"/>
</dbReference>
<evidence type="ECO:0000256" key="1">
    <source>
        <dbReference type="ARBA" id="ARBA00004726"/>
    </source>
</evidence>
<dbReference type="GO" id="GO:0003919">
    <property type="term" value="F:FMN adenylyltransferase activity"/>
    <property type="evidence" value="ECO:0007669"/>
    <property type="project" value="UniProtKB-UniRule"/>
</dbReference>
<dbReference type="Gene3D" id="3.40.50.620">
    <property type="entry name" value="HUPs"/>
    <property type="match status" value="1"/>
</dbReference>
<keyword evidence="4 14" id="KW-0288">FMN</keyword>
<comment type="catalytic activity">
    <reaction evidence="12 14">
        <text>riboflavin + ATP = FMN + ADP + H(+)</text>
        <dbReference type="Rhea" id="RHEA:14357"/>
        <dbReference type="ChEBI" id="CHEBI:15378"/>
        <dbReference type="ChEBI" id="CHEBI:30616"/>
        <dbReference type="ChEBI" id="CHEBI:57986"/>
        <dbReference type="ChEBI" id="CHEBI:58210"/>
        <dbReference type="ChEBI" id="CHEBI:456216"/>
        <dbReference type="EC" id="2.7.1.26"/>
    </reaction>
</comment>
<keyword evidence="17" id="KW-1185">Reference proteome</keyword>
<dbReference type="UniPathway" id="UPA00276">
    <property type="reaction ID" value="UER00406"/>
</dbReference>
<reference evidence="17" key="1">
    <citation type="submission" date="2017-04" db="EMBL/GenBank/DDBJ databases">
        <authorList>
            <person name="Varghese N."/>
            <person name="Submissions S."/>
        </authorList>
    </citation>
    <scope>NUCLEOTIDE SEQUENCE [LARGE SCALE GENOMIC DNA]</scope>
    <source>
        <strain evidence="17">USBA 82</strain>
    </source>
</reference>
<evidence type="ECO:0000256" key="6">
    <source>
        <dbReference type="ARBA" id="ARBA00022695"/>
    </source>
</evidence>
<comment type="pathway">
    <text evidence="2 14">Cofactor biosynthesis; FMN biosynthesis; FMN from riboflavin (ATP route): step 1/1.</text>
</comment>
<dbReference type="Gene3D" id="2.40.30.30">
    <property type="entry name" value="Riboflavin kinase-like"/>
    <property type="match status" value="1"/>
</dbReference>
<dbReference type="PIRSF" id="PIRSF004491">
    <property type="entry name" value="FAD_Synth"/>
    <property type="match status" value="1"/>
</dbReference>
<dbReference type="InterPro" id="IPR015865">
    <property type="entry name" value="Riboflavin_kinase_bac/euk"/>
</dbReference>
<evidence type="ECO:0000259" key="15">
    <source>
        <dbReference type="SMART" id="SM00904"/>
    </source>
</evidence>